<evidence type="ECO:0000256" key="2">
    <source>
        <dbReference type="ARBA" id="ARBA00010446"/>
    </source>
</evidence>
<evidence type="ECO:0000256" key="6">
    <source>
        <dbReference type="RuleBase" id="RU365009"/>
    </source>
</evidence>
<keyword evidence="4 6" id="KW-0964">Secreted</keyword>
<keyword evidence="9" id="KW-1185">Reference proteome</keyword>
<reference evidence="8" key="2">
    <citation type="journal article" date="2020" name="Nat. Commun.">
        <title>Large-scale genome sequencing of mycorrhizal fungi provides insights into the early evolution of symbiotic traits.</title>
        <authorList>
            <person name="Miyauchi S."/>
            <person name="Kiss E."/>
            <person name="Kuo A."/>
            <person name="Drula E."/>
            <person name="Kohler A."/>
            <person name="Sanchez-Garcia M."/>
            <person name="Morin E."/>
            <person name="Andreopoulos B."/>
            <person name="Barry K.W."/>
            <person name="Bonito G."/>
            <person name="Buee M."/>
            <person name="Carver A."/>
            <person name="Chen C."/>
            <person name="Cichocki N."/>
            <person name="Clum A."/>
            <person name="Culley D."/>
            <person name="Crous P.W."/>
            <person name="Fauchery L."/>
            <person name="Girlanda M."/>
            <person name="Hayes R.D."/>
            <person name="Keri Z."/>
            <person name="LaButti K."/>
            <person name="Lipzen A."/>
            <person name="Lombard V."/>
            <person name="Magnuson J."/>
            <person name="Maillard F."/>
            <person name="Murat C."/>
            <person name="Nolan M."/>
            <person name="Ohm R.A."/>
            <person name="Pangilinan J."/>
            <person name="Pereira M.F."/>
            <person name="Perotto S."/>
            <person name="Peter M."/>
            <person name="Pfister S."/>
            <person name="Riley R."/>
            <person name="Sitrit Y."/>
            <person name="Stielow J.B."/>
            <person name="Szollosi G."/>
            <person name="Zifcakova L."/>
            <person name="Stursova M."/>
            <person name="Spatafora J.W."/>
            <person name="Tedersoo L."/>
            <person name="Vaario L.M."/>
            <person name="Yamada A."/>
            <person name="Yan M."/>
            <person name="Wang P."/>
            <person name="Xu J."/>
            <person name="Bruns T."/>
            <person name="Baldrian P."/>
            <person name="Vilgalys R."/>
            <person name="Dunand C."/>
            <person name="Henrissat B."/>
            <person name="Grigoriev I.V."/>
            <person name="Hibbett D."/>
            <person name="Nagy L.G."/>
            <person name="Martin F.M."/>
        </authorList>
    </citation>
    <scope>NUCLEOTIDE SEQUENCE</scope>
    <source>
        <strain evidence="8">BED1</strain>
    </source>
</reference>
<evidence type="ECO:0000256" key="1">
    <source>
        <dbReference type="ARBA" id="ARBA00004191"/>
    </source>
</evidence>
<evidence type="ECO:0000313" key="8">
    <source>
        <dbReference type="EMBL" id="KAF8438997.1"/>
    </source>
</evidence>
<keyword evidence="5 6" id="KW-1015">Disulfide bond</keyword>
<dbReference type="AlphaFoldDB" id="A0AAD4BTJ5"/>
<evidence type="ECO:0000256" key="5">
    <source>
        <dbReference type="ARBA" id="ARBA00023157"/>
    </source>
</evidence>
<evidence type="ECO:0000256" key="4">
    <source>
        <dbReference type="ARBA" id="ARBA00022525"/>
    </source>
</evidence>
<comment type="caution">
    <text evidence="8">The sequence shown here is derived from an EMBL/GenBank/DDBJ whole genome shotgun (WGS) entry which is preliminary data.</text>
</comment>
<evidence type="ECO:0000313" key="7">
    <source>
        <dbReference type="EMBL" id="KAF8416578.1"/>
    </source>
</evidence>
<comment type="subcellular location">
    <subcellularLocation>
        <location evidence="1 6">Secreted</location>
        <location evidence="1 6">Cell wall</location>
    </subcellularLocation>
</comment>
<sequence>MLHTALLLISSLTALTAAQVSSQCAPGDSEIVCCNMVQSAYVVPNLLSTTGISNAAAADLGLVGLTCTTLTVIGLGKSCATKQMPLCCTDNNYNGTISLGCSYINPMLP</sequence>
<dbReference type="Pfam" id="PF01185">
    <property type="entry name" value="Hydrophobin"/>
    <property type="match status" value="1"/>
</dbReference>
<name>A0AAD4BTJ5_BOLED</name>
<comment type="similarity">
    <text evidence="2 6">Belongs to the fungal hydrophobin family.</text>
</comment>
<dbReference type="GO" id="GO:0005199">
    <property type="term" value="F:structural constituent of cell wall"/>
    <property type="evidence" value="ECO:0007669"/>
    <property type="project" value="InterPro"/>
</dbReference>
<evidence type="ECO:0000313" key="9">
    <source>
        <dbReference type="Proteomes" id="UP001194468"/>
    </source>
</evidence>
<feature type="chain" id="PRO_5042311477" description="Hydrophobin" evidence="6">
    <location>
        <begin position="19"/>
        <end position="109"/>
    </location>
</feature>
<dbReference type="GO" id="GO:0009277">
    <property type="term" value="C:fungal-type cell wall"/>
    <property type="evidence" value="ECO:0007669"/>
    <property type="project" value="InterPro"/>
</dbReference>
<keyword evidence="3 6" id="KW-0134">Cell wall</keyword>
<dbReference type="InterPro" id="IPR001338">
    <property type="entry name" value="Class_I_Hydrophobin"/>
</dbReference>
<dbReference type="CDD" id="cd23507">
    <property type="entry name" value="hydrophobin_I"/>
    <property type="match status" value="1"/>
</dbReference>
<gene>
    <name evidence="8" type="ORF">L210DRAFT_2239239</name>
    <name evidence="7" type="ORF">L210DRAFT_2532718</name>
</gene>
<proteinExistence type="inferred from homology"/>
<dbReference type="EMBL" id="WHUW01000015">
    <property type="protein sequence ID" value="KAF8438997.1"/>
    <property type="molecule type" value="Genomic_DNA"/>
</dbReference>
<keyword evidence="6" id="KW-0732">Signal</keyword>
<organism evidence="8 9">
    <name type="scientific">Boletus edulis BED1</name>
    <dbReference type="NCBI Taxonomy" id="1328754"/>
    <lineage>
        <taxon>Eukaryota</taxon>
        <taxon>Fungi</taxon>
        <taxon>Dikarya</taxon>
        <taxon>Basidiomycota</taxon>
        <taxon>Agaricomycotina</taxon>
        <taxon>Agaricomycetes</taxon>
        <taxon>Agaricomycetidae</taxon>
        <taxon>Boletales</taxon>
        <taxon>Boletineae</taxon>
        <taxon>Boletaceae</taxon>
        <taxon>Boletoideae</taxon>
        <taxon>Boletus</taxon>
    </lineage>
</organism>
<protein>
    <recommendedName>
        <fullName evidence="6">Hydrophobin</fullName>
    </recommendedName>
</protein>
<dbReference type="SMART" id="SM00075">
    <property type="entry name" value="HYDRO"/>
    <property type="match status" value="1"/>
</dbReference>
<reference evidence="8" key="1">
    <citation type="submission" date="2019-10" db="EMBL/GenBank/DDBJ databases">
        <authorList>
            <consortium name="DOE Joint Genome Institute"/>
            <person name="Kuo A."/>
            <person name="Miyauchi S."/>
            <person name="Kiss E."/>
            <person name="Drula E."/>
            <person name="Kohler A."/>
            <person name="Sanchez-Garcia M."/>
            <person name="Andreopoulos B."/>
            <person name="Barry K.W."/>
            <person name="Bonito G."/>
            <person name="Buee M."/>
            <person name="Carver A."/>
            <person name="Chen C."/>
            <person name="Cichocki N."/>
            <person name="Clum A."/>
            <person name="Culley D."/>
            <person name="Crous P.W."/>
            <person name="Fauchery L."/>
            <person name="Girlanda M."/>
            <person name="Hayes R."/>
            <person name="Keri Z."/>
            <person name="LaButti K."/>
            <person name="Lipzen A."/>
            <person name="Lombard V."/>
            <person name="Magnuson J."/>
            <person name="Maillard F."/>
            <person name="Morin E."/>
            <person name="Murat C."/>
            <person name="Nolan M."/>
            <person name="Ohm R."/>
            <person name="Pangilinan J."/>
            <person name="Pereira M."/>
            <person name="Perotto S."/>
            <person name="Peter M."/>
            <person name="Riley R."/>
            <person name="Sitrit Y."/>
            <person name="Stielow B."/>
            <person name="Szollosi G."/>
            <person name="Zifcakova L."/>
            <person name="Stursova M."/>
            <person name="Spatafora J.W."/>
            <person name="Tedersoo L."/>
            <person name="Vaario L.-M."/>
            <person name="Yamada A."/>
            <person name="Yan M."/>
            <person name="Wang P."/>
            <person name="Xu J."/>
            <person name="Bruns T."/>
            <person name="Baldrian P."/>
            <person name="Vilgalys R."/>
            <person name="Henrissat B."/>
            <person name="Grigoriev I.V."/>
            <person name="Hibbett D."/>
            <person name="Nagy L.G."/>
            <person name="Martin F.M."/>
        </authorList>
    </citation>
    <scope>NUCLEOTIDE SEQUENCE</scope>
    <source>
        <strain evidence="8">BED1</strain>
    </source>
</reference>
<dbReference type="Proteomes" id="UP001194468">
    <property type="component" value="Unassembled WGS sequence"/>
</dbReference>
<feature type="signal peptide" evidence="6">
    <location>
        <begin position="1"/>
        <end position="18"/>
    </location>
</feature>
<accession>A0AAD4BTJ5</accession>
<evidence type="ECO:0000256" key="3">
    <source>
        <dbReference type="ARBA" id="ARBA00022512"/>
    </source>
</evidence>
<dbReference type="EMBL" id="WHUW01000252">
    <property type="protein sequence ID" value="KAF8416578.1"/>
    <property type="molecule type" value="Genomic_DNA"/>
</dbReference>